<comment type="catalytic activity">
    <reaction evidence="1">
        <text>ATP + protein L-histidine = ADP + protein N-phospho-L-histidine.</text>
        <dbReference type="EC" id="2.7.13.3"/>
    </reaction>
</comment>
<dbReference type="PANTHER" id="PTHR43065">
    <property type="entry name" value="SENSOR HISTIDINE KINASE"/>
    <property type="match status" value="1"/>
</dbReference>
<dbReference type="CDD" id="cd00075">
    <property type="entry name" value="HATPase"/>
    <property type="match status" value="1"/>
</dbReference>
<feature type="domain" description="HAMP" evidence="12">
    <location>
        <begin position="125"/>
        <end position="180"/>
    </location>
</feature>
<keyword evidence="10" id="KW-0472">Membrane</keyword>
<keyword evidence="5" id="KW-0808">Transferase</keyword>
<evidence type="ECO:0000256" key="1">
    <source>
        <dbReference type="ARBA" id="ARBA00000085"/>
    </source>
</evidence>
<name>A0AA49JYD4_9BACT</name>
<evidence type="ECO:0000313" key="15">
    <source>
        <dbReference type="Proteomes" id="UP001229955"/>
    </source>
</evidence>
<evidence type="ECO:0000313" key="14">
    <source>
        <dbReference type="EMBL" id="WKW14123.1"/>
    </source>
</evidence>
<accession>A0AA49JSN0</accession>
<evidence type="ECO:0000256" key="9">
    <source>
        <dbReference type="ARBA" id="ARBA00023012"/>
    </source>
</evidence>
<protein>
    <recommendedName>
        <fullName evidence="3">histidine kinase</fullName>
        <ecNumber evidence="3">2.7.13.3</ecNumber>
    </recommendedName>
</protein>
<dbReference type="GO" id="GO:0000155">
    <property type="term" value="F:phosphorelay sensor kinase activity"/>
    <property type="evidence" value="ECO:0007669"/>
    <property type="project" value="InterPro"/>
</dbReference>
<dbReference type="SMART" id="SM00388">
    <property type="entry name" value="HisKA"/>
    <property type="match status" value="1"/>
</dbReference>
<dbReference type="Gene3D" id="3.30.565.10">
    <property type="entry name" value="Histidine kinase-like ATPase, C-terminal domain"/>
    <property type="match status" value="1"/>
</dbReference>
<dbReference type="SUPFAM" id="SSF55874">
    <property type="entry name" value="ATPase domain of HSP90 chaperone/DNA topoisomerase II/histidine kinase"/>
    <property type="match status" value="1"/>
</dbReference>
<dbReference type="InterPro" id="IPR003594">
    <property type="entry name" value="HATPase_dom"/>
</dbReference>
<keyword evidence="10" id="KW-1133">Transmembrane helix</keyword>
<feature type="domain" description="Histidine kinase" evidence="11">
    <location>
        <begin position="197"/>
        <end position="398"/>
    </location>
</feature>
<comment type="subcellular location">
    <subcellularLocation>
        <location evidence="2">Membrane</location>
    </subcellularLocation>
</comment>
<dbReference type="PROSITE" id="PS50885">
    <property type="entry name" value="HAMP"/>
    <property type="match status" value="1"/>
</dbReference>
<keyword evidence="10" id="KW-0812">Transmembrane</keyword>
<evidence type="ECO:0000313" key="13">
    <source>
        <dbReference type="EMBL" id="WKW11213.1"/>
    </source>
</evidence>
<evidence type="ECO:0000256" key="5">
    <source>
        <dbReference type="ARBA" id="ARBA00022679"/>
    </source>
</evidence>
<dbReference type="SMART" id="SM00387">
    <property type="entry name" value="HATPase_c"/>
    <property type="match status" value="1"/>
</dbReference>
<feature type="transmembrane region" description="Helical" evidence="10">
    <location>
        <begin position="98"/>
        <end position="116"/>
    </location>
</feature>
<evidence type="ECO:0000256" key="7">
    <source>
        <dbReference type="ARBA" id="ARBA00022777"/>
    </source>
</evidence>
<dbReference type="InterPro" id="IPR003661">
    <property type="entry name" value="HisK_dim/P_dom"/>
</dbReference>
<dbReference type="Proteomes" id="UP001229955">
    <property type="component" value="Chromosome"/>
</dbReference>
<dbReference type="EMBL" id="CP130612">
    <property type="protein sequence ID" value="WKW11213.1"/>
    <property type="molecule type" value="Genomic_DNA"/>
</dbReference>
<evidence type="ECO:0000259" key="12">
    <source>
        <dbReference type="PROSITE" id="PS50885"/>
    </source>
</evidence>
<accession>A0AA49JYD4</accession>
<dbReference type="PANTHER" id="PTHR43065:SF10">
    <property type="entry name" value="PEROXIDE STRESS-ACTIVATED HISTIDINE KINASE MAK3"/>
    <property type="match status" value="1"/>
</dbReference>
<keyword evidence="6" id="KW-0547">Nucleotide-binding</keyword>
<dbReference type="GO" id="GO:0016020">
    <property type="term" value="C:membrane"/>
    <property type="evidence" value="ECO:0007669"/>
    <property type="project" value="UniProtKB-SubCell"/>
</dbReference>
<dbReference type="Gene3D" id="1.10.287.130">
    <property type="match status" value="1"/>
</dbReference>
<dbReference type="InterPro" id="IPR036097">
    <property type="entry name" value="HisK_dim/P_sf"/>
</dbReference>
<dbReference type="InterPro" id="IPR004358">
    <property type="entry name" value="Sig_transdc_His_kin-like_C"/>
</dbReference>
<dbReference type="GO" id="GO:0005524">
    <property type="term" value="F:ATP binding"/>
    <property type="evidence" value="ECO:0007669"/>
    <property type="project" value="UniProtKB-KW"/>
</dbReference>
<sequence length="406" mass="43673">MRTPRFRTRLFLILAAFAFLPALVLTLAWSGMTARILPRLSSVGAWDQVAESGEAAIRAAREAPGAARTDSLLRRHEEELGESRVQARRFRFLVNRTAAVLLGLGLLVMVIISYIASRVAGHLSRQLSRPLDELVGWTERIARGEALPAPGDEQTKGAPEFGTLRERMRTMAVDLEAGRRSAIEAERLAAFRESARQVAHELKNPLTPIRFAVATLRSKVPPELRDTVEVLDAESTRLEAMAKNFAQFGRLPEGPVADVDLAELARETARATLPRSVTQEVKTDGGPFVVRGQHDALQRALTNVLLNAVDATQARGTVSLRIIGRNGMVTLAVRDDGVGIPADALARIWEPYVTTKTGGTGLGLAIVKQTVVSHGGSVEAESAPGAGTEIRLIFPAAAAATATEPA</sequence>
<dbReference type="Gene3D" id="6.10.340.10">
    <property type="match status" value="1"/>
</dbReference>
<keyword evidence="15" id="KW-1185">Reference proteome</keyword>
<dbReference type="PROSITE" id="PS50109">
    <property type="entry name" value="HIS_KIN"/>
    <property type="match status" value="1"/>
</dbReference>
<proteinExistence type="predicted"/>
<dbReference type="AlphaFoldDB" id="A0AA49JYD4"/>
<organism evidence="14 15">
    <name type="scientific">Pseudogemmatithrix spongiicola</name>
    <dbReference type="NCBI Taxonomy" id="3062599"/>
    <lineage>
        <taxon>Bacteria</taxon>
        <taxon>Pseudomonadati</taxon>
        <taxon>Gemmatimonadota</taxon>
        <taxon>Gemmatimonadia</taxon>
        <taxon>Gemmatimonadales</taxon>
        <taxon>Gemmatimonadaceae</taxon>
        <taxon>Pseudogemmatithrix</taxon>
    </lineage>
</organism>
<evidence type="ECO:0000256" key="6">
    <source>
        <dbReference type="ARBA" id="ARBA00022741"/>
    </source>
</evidence>
<evidence type="ECO:0000256" key="2">
    <source>
        <dbReference type="ARBA" id="ARBA00004370"/>
    </source>
</evidence>
<gene>
    <name evidence="13" type="ORF">Strain138_000448</name>
    <name evidence="14" type="ORF">Strain318_000448</name>
</gene>
<dbReference type="EMBL" id="CP130613">
    <property type="protein sequence ID" value="WKW14123.1"/>
    <property type="molecule type" value="Genomic_DNA"/>
</dbReference>
<evidence type="ECO:0000256" key="4">
    <source>
        <dbReference type="ARBA" id="ARBA00022553"/>
    </source>
</evidence>
<keyword evidence="7 14" id="KW-0418">Kinase</keyword>
<dbReference type="KEGG" id="pspc:Strain318_000448"/>
<evidence type="ECO:0000256" key="8">
    <source>
        <dbReference type="ARBA" id="ARBA00022840"/>
    </source>
</evidence>
<dbReference type="Pfam" id="PF00512">
    <property type="entry name" value="HisKA"/>
    <property type="match status" value="1"/>
</dbReference>
<dbReference type="InterPro" id="IPR036890">
    <property type="entry name" value="HATPase_C_sf"/>
</dbReference>
<keyword evidence="4" id="KW-0597">Phosphoprotein</keyword>
<dbReference type="SUPFAM" id="SSF47384">
    <property type="entry name" value="Homodimeric domain of signal transducing histidine kinase"/>
    <property type="match status" value="1"/>
</dbReference>
<evidence type="ECO:0000256" key="10">
    <source>
        <dbReference type="SAM" id="Phobius"/>
    </source>
</evidence>
<dbReference type="InterPro" id="IPR005467">
    <property type="entry name" value="His_kinase_dom"/>
</dbReference>
<keyword evidence="9" id="KW-0902">Two-component regulatory system</keyword>
<keyword evidence="8" id="KW-0067">ATP-binding</keyword>
<dbReference type="CDD" id="cd00082">
    <property type="entry name" value="HisKA"/>
    <property type="match status" value="1"/>
</dbReference>
<dbReference type="EC" id="2.7.13.3" evidence="3"/>
<dbReference type="InterPro" id="IPR003660">
    <property type="entry name" value="HAMP_dom"/>
</dbReference>
<evidence type="ECO:0000256" key="3">
    <source>
        <dbReference type="ARBA" id="ARBA00012438"/>
    </source>
</evidence>
<dbReference type="Pfam" id="PF02518">
    <property type="entry name" value="HATPase_c"/>
    <property type="match status" value="1"/>
</dbReference>
<reference evidence="14" key="1">
    <citation type="submission" date="2023-07" db="EMBL/GenBank/DDBJ databases">
        <authorList>
            <person name="Haufschild T."/>
            <person name="Kallscheuer N."/>
            <person name="Hammer J."/>
            <person name="Kohn T."/>
            <person name="Kabuu M."/>
            <person name="Jogler M."/>
            <person name="Wohfarth N."/>
            <person name="Heuer A."/>
            <person name="Rohde M."/>
            <person name="van Teeseling M.C.F."/>
            <person name="Jogler C."/>
        </authorList>
    </citation>
    <scope>NUCLEOTIDE SEQUENCE</scope>
    <source>
        <strain evidence="13">Strain 138</strain>
        <strain evidence="14">Strain 318</strain>
    </source>
</reference>
<dbReference type="PRINTS" id="PR00344">
    <property type="entry name" value="BCTRLSENSOR"/>
</dbReference>
<dbReference type="RefSeq" id="WP_367886913.1">
    <property type="nucleotide sequence ID" value="NZ_CP130612.1"/>
</dbReference>
<evidence type="ECO:0000259" key="11">
    <source>
        <dbReference type="PROSITE" id="PS50109"/>
    </source>
</evidence>